<dbReference type="EMBL" id="MK977705">
    <property type="protein sequence ID" value="QDF15442.1"/>
    <property type="molecule type" value="Genomic_DNA"/>
</dbReference>
<dbReference type="Proteomes" id="UP000319811">
    <property type="component" value="Segment"/>
</dbReference>
<protein>
    <submittedName>
        <fullName evidence="1">Uncharacterized protein</fullName>
    </submittedName>
</protein>
<proteinExistence type="predicted"/>
<dbReference type="KEGG" id="vg:77943165"/>
<dbReference type="GeneID" id="77943165"/>
<sequence>MTLAHAELLDEVEARIERQVAAMTDADVRRRYLSVCRAMSKMLGVAVGNMASGNAAAQVIHNAVIAIQQEQARLFDEPDAWERMERP</sequence>
<gene>
    <name evidence="1" type="primary">82</name>
    <name evidence="1" type="ORF">SEA_MOLLYMUR_82</name>
</gene>
<keyword evidence="2" id="KW-1185">Reference proteome</keyword>
<reference evidence="1 2" key="1">
    <citation type="submission" date="2019-05" db="EMBL/GenBank/DDBJ databases">
        <authorList>
            <person name="Murphy M.E."/>
            <person name="Alvaro L.E."/>
            <person name="Baker K.N."/>
            <person name="Baxter I.S."/>
            <person name="Brown M.R."/>
            <person name="Driscoll K.D."/>
            <person name="Elrubaie J.M."/>
            <person name="Feith S.L."/>
            <person name="Indihar D.F."/>
            <person name="Knoch V.T."/>
            <person name="Koirtyohann K.M."/>
            <person name="Kratz M.A."/>
            <person name="Lear A.H."/>
            <person name="Lindblom K.E."/>
            <person name="Marcus E.R."/>
            <person name="Sensor R."/>
            <person name="Sherman S.J."/>
            <person name="Swift V.R."/>
            <person name="White K.E."/>
            <person name="Wills S.J."/>
            <person name="Gatt S.M."/>
            <person name="Lohbauer S.A."/>
            <person name="Power T.R."/>
            <person name="Rosales K.A."/>
            <person name="Sisson B.M."/>
            <person name="Isern S."/>
            <person name="Michael S.F."/>
            <person name="Monti D.L."/>
            <person name="Garlena R.A."/>
            <person name="Russell D.A."/>
            <person name="Pope W.H."/>
            <person name="Jacobs-Sera D."/>
            <person name="Hatfull G.F."/>
        </authorList>
    </citation>
    <scope>NUCLEOTIDE SEQUENCE [LARGE SCALE GENOMIC DNA]</scope>
</reference>
<evidence type="ECO:0000313" key="2">
    <source>
        <dbReference type="Proteomes" id="UP000319811"/>
    </source>
</evidence>
<name>A0A4Y6EBJ2_9CAUD</name>
<dbReference type="RefSeq" id="YP_010667053.1">
    <property type="nucleotide sequence ID" value="NC_070948.1"/>
</dbReference>
<evidence type="ECO:0000313" key="1">
    <source>
        <dbReference type="EMBL" id="QDF15442.1"/>
    </source>
</evidence>
<accession>A0A4Y6EBJ2</accession>
<organism evidence="1 2">
    <name type="scientific">Gordonia phage Mollymur</name>
    <dbReference type="NCBI Taxonomy" id="2590895"/>
    <lineage>
        <taxon>Viruses</taxon>
        <taxon>Duplodnaviria</taxon>
        <taxon>Heunggongvirae</taxon>
        <taxon>Uroviricota</taxon>
        <taxon>Caudoviricetes</taxon>
        <taxon>Mollymurvirus</taxon>
        <taxon>Mollymurvirus mollymur</taxon>
    </lineage>
</organism>